<dbReference type="Gene3D" id="1.20.1310.10">
    <property type="entry name" value="Cullin Repeats"/>
    <property type="match status" value="3"/>
</dbReference>
<dbReference type="SUPFAM" id="SSF74788">
    <property type="entry name" value="Cullin repeat-like"/>
    <property type="match status" value="1"/>
</dbReference>
<accession>R0I6V1</accession>
<dbReference type="PANTHER" id="PTHR11932">
    <property type="entry name" value="CULLIN"/>
    <property type="match status" value="1"/>
</dbReference>
<organism evidence="3 4">
    <name type="scientific">Capsella rubella</name>
    <dbReference type="NCBI Taxonomy" id="81985"/>
    <lineage>
        <taxon>Eukaryota</taxon>
        <taxon>Viridiplantae</taxon>
        <taxon>Streptophyta</taxon>
        <taxon>Embryophyta</taxon>
        <taxon>Tracheophyta</taxon>
        <taxon>Spermatophyta</taxon>
        <taxon>Magnoliopsida</taxon>
        <taxon>eudicotyledons</taxon>
        <taxon>Gunneridae</taxon>
        <taxon>Pentapetalae</taxon>
        <taxon>rosids</taxon>
        <taxon>malvids</taxon>
        <taxon>Brassicales</taxon>
        <taxon>Brassicaceae</taxon>
        <taxon>Camelineae</taxon>
        <taxon>Capsella</taxon>
    </lineage>
</organism>
<dbReference type="STRING" id="81985.R0I6V1"/>
<dbReference type="InterPro" id="IPR016159">
    <property type="entry name" value="Cullin_repeat-like_dom_sf"/>
</dbReference>
<proteinExistence type="inferred from homology"/>
<dbReference type="InterPro" id="IPR001373">
    <property type="entry name" value="Cullin_N"/>
</dbReference>
<dbReference type="EMBL" id="KB870806">
    <property type="protein sequence ID" value="EOA33805.1"/>
    <property type="molecule type" value="Genomic_DNA"/>
</dbReference>
<gene>
    <name evidence="3" type="ORF">CARUB_v10021276mg</name>
</gene>
<dbReference type="AlphaFoldDB" id="R0I6V1"/>
<protein>
    <recommendedName>
        <fullName evidence="2">Cullin N-terminal domain-containing protein</fullName>
    </recommendedName>
</protein>
<dbReference type="FunFam" id="1.20.1310.10:FF:000021">
    <property type="entry name" value="Cullin-1, putative"/>
    <property type="match status" value="1"/>
</dbReference>
<comment type="similarity">
    <text evidence="1">Belongs to the cullin family.</text>
</comment>
<sequence>MSKEIKFEQGWAYMQKGITKVIRIIEGEPEPPFDSNDYMTLYTTIYTMCKQNHDYSHPRYDKYREVIEDYTIQMVLPSLREKTDEYMLQELVKRWNNHNVMLRWLARFFAHIDRYYVPKRDIPTVSEVGLTCFCDLVYLEMHPTATKAVIALIRKEREGEEIDRELVKNVLDVYVENGMGTMVKYEEDFESFMLQETVSYYSLKASMLIKEDSCPDYMLKSLKKEKERVTHYLHPTTEPKLVEKVQNELLVVVAKQLLENEHSGCGALLRDDKMDDISRMYMLYQPIPQGLEPIAYLFKKHIIEDGTSLIKQTDDTSTNQVVNELQDKYMVYIIKCF</sequence>
<dbReference type="eggNOG" id="KOG2166">
    <property type="taxonomic scope" value="Eukaryota"/>
</dbReference>
<evidence type="ECO:0000313" key="4">
    <source>
        <dbReference type="Proteomes" id="UP000029121"/>
    </source>
</evidence>
<dbReference type="FunFam" id="1.20.1310.10:FF:000001">
    <property type="entry name" value="Cullin 3"/>
    <property type="match status" value="1"/>
</dbReference>
<feature type="domain" description="Cullin N-terminal" evidence="2">
    <location>
        <begin position="11"/>
        <end position="337"/>
    </location>
</feature>
<dbReference type="GO" id="GO:0006511">
    <property type="term" value="P:ubiquitin-dependent protein catabolic process"/>
    <property type="evidence" value="ECO:0007669"/>
    <property type="project" value="InterPro"/>
</dbReference>
<dbReference type="InterPro" id="IPR045093">
    <property type="entry name" value="Cullin"/>
</dbReference>
<evidence type="ECO:0000259" key="2">
    <source>
        <dbReference type="Pfam" id="PF00888"/>
    </source>
</evidence>
<dbReference type="GO" id="GO:0031625">
    <property type="term" value="F:ubiquitin protein ligase binding"/>
    <property type="evidence" value="ECO:0007669"/>
    <property type="project" value="InterPro"/>
</dbReference>
<reference evidence="4" key="1">
    <citation type="journal article" date="2013" name="Nat. Genet.">
        <title>The Capsella rubella genome and the genomic consequences of rapid mating system evolution.</title>
        <authorList>
            <person name="Slotte T."/>
            <person name="Hazzouri K.M."/>
            <person name="Agren J.A."/>
            <person name="Koenig D."/>
            <person name="Maumus F."/>
            <person name="Guo Y.L."/>
            <person name="Steige K."/>
            <person name="Platts A.E."/>
            <person name="Escobar J.S."/>
            <person name="Newman L.K."/>
            <person name="Wang W."/>
            <person name="Mandakova T."/>
            <person name="Vello E."/>
            <person name="Smith L.M."/>
            <person name="Henz S.R."/>
            <person name="Steffen J."/>
            <person name="Takuno S."/>
            <person name="Brandvain Y."/>
            <person name="Coop G."/>
            <person name="Andolfatto P."/>
            <person name="Hu T.T."/>
            <person name="Blanchette M."/>
            <person name="Clark R.M."/>
            <person name="Quesneville H."/>
            <person name="Nordborg M."/>
            <person name="Gaut B.S."/>
            <person name="Lysak M.A."/>
            <person name="Jenkins J."/>
            <person name="Grimwood J."/>
            <person name="Chapman J."/>
            <person name="Prochnik S."/>
            <person name="Shu S."/>
            <person name="Rokhsar D."/>
            <person name="Schmutz J."/>
            <person name="Weigel D."/>
            <person name="Wright S.I."/>
        </authorList>
    </citation>
    <scope>NUCLEOTIDE SEQUENCE [LARGE SCALE GENOMIC DNA]</scope>
    <source>
        <strain evidence="4">cv. Monte Gargano</strain>
    </source>
</reference>
<dbReference type="Proteomes" id="UP000029121">
    <property type="component" value="Unassembled WGS sequence"/>
</dbReference>
<evidence type="ECO:0000256" key="1">
    <source>
        <dbReference type="ARBA" id="ARBA00006019"/>
    </source>
</evidence>
<name>R0I6V1_9BRAS</name>
<dbReference type="Pfam" id="PF00888">
    <property type="entry name" value="Cullin"/>
    <property type="match status" value="1"/>
</dbReference>
<keyword evidence="4" id="KW-1185">Reference proteome</keyword>
<evidence type="ECO:0000313" key="3">
    <source>
        <dbReference type="EMBL" id="EOA33805.1"/>
    </source>
</evidence>